<gene>
    <name evidence="3" type="ORF">PPG34_09835</name>
</gene>
<protein>
    <submittedName>
        <fullName evidence="3">CAAX prenyl protease-related protein</fullName>
    </submittedName>
</protein>
<feature type="transmembrane region" description="Helical" evidence="1">
    <location>
        <begin position="196"/>
        <end position="214"/>
    </location>
</feature>
<evidence type="ECO:0000313" key="3">
    <source>
        <dbReference type="EMBL" id="MDT7042651.1"/>
    </source>
</evidence>
<feature type="domain" description="CAAX prenyl protease 2/Lysostaphin resistance protein A-like" evidence="2">
    <location>
        <begin position="141"/>
        <end position="230"/>
    </location>
</feature>
<dbReference type="GO" id="GO:0006508">
    <property type="term" value="P:proteolysis"/>
    <property type="evidence" value="ECO:0007669"/>
    <property type="project" value="UniProtKB-KW"/>
</dbReference>
<sequence length="244" mass="27377">MSVEEMIRSRGSAVADGLENTQSDMWPRILPFAAFMGFIAINSFLGGSEANGNQGTFDLWSYPIKTLVVASLLMFFWSRFHELKGSIFVNWQEALVTIIVGLGVYALWVRMDWPWAIQGELSDYNPFVAGSTLGLVLAGIRIFGASVIVPVMEELFWRSFLIRYVVNANFETVRLGTFTLGSFAATVVLFGLEHNLWLAGMMAGICYNGLLYWTGRLWPCIIAHAITNLVLGIHVLATGEWYWW</sequence>
<keyword evidence="1" id="KW-0812">Transmembrane</keyword>
<dbReference type="Pfam" id="PF02517">
    <property type="entry name" value="Rce1-like"/>
    <property type="match status" value="1"/>
</dbReference>
<organism evidence="3 4">
    <name type="scientific">Candidatus Nitronereus thalassa</name>
    <dbReference type="NCBI Taxonomy" id="3020898"/>
    <lineage>
        <taxon>Bacteria</taxon>
        <taxon>Pseudomonadati</taxon>
        <taxon>Nitrospirota</taxon>
        <taxon>Nitrospiria</taxon>
        <taxon>Nitrospirales</taxon>
        <taxon>Nitrospiraceae</taxon>
        <taxon>Candidatus Nitronereus</taxon>
    </lineage>
</organism>
<evidence type="ECO:0000256" key="1">
    <source>
        <dbReference type="SAM" id="Phobius"/>
    </source>
</evidence>
<feature type="transmembrane region" description="Helical" evidence="1">
    <location>
        <begin position="59"/>
        <end position="77"/>
    </location>
</feature>
<reference evidence="3 4" key="1">
    <citation type="journal article" date="2023" name="ISME J.">
        <title>Cultivation and genomic characterization of novel and ubiquitous marine nitrite-oxidizing bacteria from the Nitrospirales.</title>
        <authorList>
            <person name="Mueller A.J."/>
            <person name="Daebeler A."/>
            <person name="Herbold C.W."/>
            <person name="Kirkegaard R.H."/>
            <person name="Daims H."/>
        </authorList>
    </citation>
    <scope>NUCLEOTIDE SEQUENCE [LARGE SCALE GENOMIC DNA]</scope>
    <source>
        <strain evidence="3 4">EB</strain>
    </source>
</reference>
<feature type="transmembrane region" description="Helical" evidence="1">
    <location>
        <begin position="128"/>
        <end position="151"/>
    </location>
</feature>
<dbReference type="EMBL" id="JAQOUE010000001">
    <property type="protein sequence ID" value="MDT7042651.1"/>
    <property type="molecule type" value="Genomic_DNA"/>
</dbReference>
<evidence type="ECO:0000259" key="2">
    <source>
        <dbReference type="Pfam" id="PF02517"/>
    </source>
</evidence>
<dbReference type="NCBIfam" id="TIGR03008">
    <property type="entry name" value="pepcterm_CAAX"/>
    <property type="match status" value="1"/>
</dbReference>
<dbReference type="Proteomes" id="UP001250932">
    <property type="component" value="Unassembled WGS sequence"/>
</dbReference>
<keyword evidence="3" id="KW-0378">Hydrolase</keyword>
<dbReference type="InterPro" id="IPR014346">
    <property type="entry name" value="Prenyl_protease-related"/>
</dbReference>
<keyword evidence="1" id="KW-0472">Membrane</keyword>
<keyword evidence="3" id="KW-0645">Protease</keyword>
<keyword evidence="4" id="KW-1185">Reference proteome</keyword>
<dbReference type="InterPro" id="IPR003675">
    <property type="entry name" value="Rce1/LyrA-like_dom"/>
</dbReference>
<dbReference type="RefSeq" id="WP_313833089.1">
    <property type="nucleotide sequence ID" value="NZ_JAQOUE010000001.1"/>
</dbReference>
<evidence type="ECO:0000313" key="4">
    <source>
        <dbReference type="Proteomes" id="UP001250932"/>
    </source>
</evidence>
<keyword evidence="1" id="KW-1133">Transmembrane helix</keyword>
<proteinExistence type="predicted"/>
<name>A0ABU3K8E2_9BACT</name>
<comment type="caution">
    <text evidence="3">The sequence shown here is derived from an EMBL/GenBank/DDBJ whole genome shotgun (WGS) entry which is preliminary data.</text>
</comment>
<accession>A0ABU3K8E2</accession>
<feature type="transmembrane region" description="Helical" evidence="1">
    <location>
        <begin position="89"/>
        <end position="108"/>
    </location>
</feature>
<dbReference type="GO" id="GO:0008233">
    <property type="term" value="F:peptidase activity"/>
    <property type="evidence" value="ECO:0007669"/>
    <property type="project" value="UniProtKB-KW"/>
</dbReference>
<feature type="transmembrane region" description="Helical" evidence="1">
    <location>
        <begin position="172"/>
        <end position="190"/>
    </location>
</feature>
<feature type="transmembrane region" description="Helical" evidence="1">
    <location>
        <begin position="221"/>
        <end position="243"/>
    </location>
</feature>
<feature type="transmembrane region" description="Helical" evidence="1">
    <location>
        <begin position="29"/>
        <end position="47"/>
    </location>
</feature>